<dbReference type="NCBIfam" id="TIGR03696">
    <property type="entry name" value="Rhs_assc_core"/>
    <property type="match status" value="1"/>
</dbReference>
<gene>
    <name evidence="1" type="ORF">HFQ13_09010</name>
</gene>
<dbReference type="AlphaFoldDB" id="A0AAE2YQT9"/>
<dbReference type="PANTHER" id="PTHR32305:SF15">
    <property type="entry name" value="PROTEIN RHSA-RELATED"/>
    <property type="match status" value="1"/>
</dbReference>
<comment type="caution">
    <text evidence="1">The sequence shown here is derived from an EMBL/GenBank/DDBJ whole genome shotgun (WGS) entry which is preliminary data.</text>
</comment>
<organism evidence="1 2">
    <name type="scientific">Igneacidithiobacillus copahuensis</name>
    <dbReference type="NCBI Taxonomy" id="2724909"/>
    <lineage>
        <taxon>Bacteria</taxon>
        <taxon>Pseudomonadati</taxon>
        <taxon>Pseudomonadota</taxon>
        <taxon>Acidithiobacillia</taxon>
        <taxon>Acidithiobacillales</taxon>
        <taxon>Acidithiobacillaceae</taxon>
        <taxon>Igneacidithiobacillus</taxon>
    </lineage>
</organism>
<name>A0AAE2YQT9_9PROT</name>
<evidence type="ECO:0000313" key="1">
    <source>
        <dbReference type="EMBL" id="MBU2788338.1"/>
    </source>
</evidence>
<dbReference type="Gene3D" id="2.180.10.10">
    <property type="entry name" value="RHS repeat-associated core"/>
    <property type="match status" value="1"/>
</dbReference>
<accession>A0AAE2YQT9</accession>
<dbReference type="InterPro" id="IPR022385">
    <property type="entry name" value="Rhs_assc_core"/>
</dbReference>
<dbReference type="RefSeq" id="WP_215885606.1">
    <property type="nucleotide sequence ID" value="NZ_JAAXYO010000136.1"/>
</dbReference>
<feature type="non-terminal residue" evidence="1">
    <location>
        <position position="1"/>
    </location>
</feature>
<reference evidence="1" key="1">
    <citation type="journal article" date="2021" name="ISME J.">
        <title>Genomic evolution of the class Acidithiobacillia: deep-branching Proteobacteria living in extreme acidic conditions.</title>
        <authorList>
            <person name="Moya-Beltran A."/>
            <person name="Beard S."/>
            <person name="Rojas-Villalobos C."/>
            <person name="Issotta F."/>
            <person name="Gallardo Y."/>
            <person name="Ulloa R."/>
            <person name="Giaveno A."/>
            <person name="Degli Esposti M."/>
            <person name="Johnson D.B."/>
            <person name="Quatrini R."/>
        </authorList>
    </citation>
    <scope>NUCLEOTIDE SEQUENCE</scope>
    <source>
        <strain evidence="1">VAN18-1</strain>
    </source>
</reference>
<evidence type="ECO:0000313" key="2">
    <source>
        <dbReference type="Proteomes" id="UP001197378"/>
    </source>
</evidence>
<dbReference type="PANTHER" id="PTHR32305">
    <property type="match status" value="1"/>
</dbReference>
<dbReference type="PRINTS" id="PR00394">
    <property type="entry name" value="RHSPROTEIN"/>
</dbReference>
<dbReference type="InterPro" id="IPR050708">
    <property type="entry name" value="T6SS_VgrG/RHS"/>
</dbReference>
<sequence length="207" mass="23206">HGTESLFYVSDRLGSVRETVNQDHLITARMSYTAYGETQTTLTPFIGKAPDYRYAGLFFHEQSGLYLAVFRAYDPRGGRWISRDLVGESGGVNLYRYAKNDPIQFSDFNGLTPNNKSVEAQCDYLYYKVDIPTCKAISCKRGKAAGTRCYKSASDRYAACLRGRSMENLPPLDAYNLNPEPMLPEAPVSPPLEIPEIPEMIIDIPIL</sequence>
<keyword evidence="2" id="KW-1185">Reference proteome</keyword>
<dbReference type="Proteomes" id="UP001197378">
    <property type="component" value="Unassembled WGS sequence"/>
</dbReference>
<proteinExistence type="predicted"/>
<dbReference type="EMBL" id="JAAXYO010000136">
    <property type="protein sequence ID" value="MBU2788338.1"/>
    <property type="molecule type" value="Genomic_DNA"/>
</dbReference>
<protein>
    <submittedName>
        <fullName evidence="1">RHS repeat-associated core domain-containing protein</fullName>
    </submittedName>
</protein>